<dbReference type="EMBL" id="JACHLK010000004">
    <property type="protein sequence ID" value="MBB6560019.1"/>
    <property type="molecule type" value="Genomic_DNA"/>
</dbReference>
<evidence type="ECO:0000313" key="3">
    <source>
        <dbReference type="Proteomes" id="UP000575083"/>
    </source>
</evidence>
<keyword evidence="1" id="KW-1133">Transmembrane helix</keyword>
<feature type="transmembrane region" description="Helical" evidence="1">
    <location>
        <begin position="78"/>
        <end position="98"/>
    </location>
</feature>
<sequence length="105" mass="10747">MVGLVEICHSTTFLQGHTARSSIHACIVCRIGQRAENGPAAARRVRRVLGVLVVATSFGVALYNIAKALVPAVELGDLAFTLVGAALVLLIGGAVGLGQQGARAD</sequence>
<proteinExistence type="predicted"/>
<protein>
    <submittedName>
        <fullName evidence="2">Uncharacterized protein</fullName>
    </submittedName>
</protein>
<dbReference type="AlphaFoldDB" id="A0A7X0PDY8"/>
<dbReference type="Proteomes" id="UP000575083">
    <property type="component" value="Unassembled WGS sequence"/>
</dbReference>
<reference evidence="2 3" key="1">
    <citation type="submission" date="2020-08" db="EMBL/GenBank/DDBJ databases">
        <title>Functional genomics of gut bacteria from endangered species of beetles.</title>
        <authorList>
            <person name="Carlos-Shanley C."/>
        </authorList>
    </citation>
    <scope>NUCLEOTIDE SEQUENCE [LARGE SCALE GENOMIC DNA]</scope>
    <source>
        <strain evidence="2 3">S00198</strain>
    </source>
</reference>
<keyword evidence="1" id="KW-0472">Membrane</keyword>
<evidence type="ECO:0000256" key="1">
    <source>
        <dbReference type="SAM" id="Phobius"/>
    </source>
</evidence>
<comment type="caution">
    <text evidence="2">The sequence shown here is derived from an EMBL/GenBank/DDBJ whole genome shotgun (WGS) entry which is preliminary data.</text>
</comment>
<accession>A0A7X0PDY8</accession>
<dbReference type="RefSeq" id="WP_221480193.1">
    <property type="nucleotide sequence ID" value="NZ_JACHLK010000004.1"/>
</dbReference>
<evidence type="ECO:0000313" key="2">
    <source>
        <dbReference type="EMBL" id="MBB6560019.1"/>
    </source>
</evidence>
<keyword evidence="1" id="KW-0812">Transmembrane</keyword>
<name>A0A7X0PDY8_9BURK</name>
<feature type="transmembrane region" description="Helical" evidence="1">
    <location>
        <begin position="48"/>
        <end position="66"/>
    </location>
</feature>
<gene>
    <name evidence="2" type="ORF">HNP48_002691</name>
</gene>
<organism evidence="2 3">
    <name type="scientific">Acidovorax soli</name>
    <dbReference type="NCBI Taxonomy" id="592050"/>
    <lineage>
        <taxon>Bacteria</taxon>
        <taxon>Pseudomonadati</taxon>
        <taxon>Pseudomonadota</taxon>
        <taxon>Betaproteobacteria</taxon>
        <taxon>Burkholderiales</taxon>
        <taxon>Comamonadaceae</taxon>
        <taxon>Acidovorax</taxon>
    </lineage>
</organism>
<keyword evidence="3" id="KW-1185">Reference proteome</keyword>